<name>A0ABR0VGL6_REHGL</name>
<sequence length="168" mass="18238">MASLKHISILFAGALCLLSFSGAAHAAAPQFIVEGAVFCEVCRTNFINKLSEPMPGATVRLECRGEEKGNLTYSLEGVTGIGGRYRLTVDGDHGDEQCEVTLVKSSRPDCQEIPNEGWAIKPSSKVIITTNSGFHDDIRHANPLGFTKKQALPKCVEFLKELDINSED</sequence>
<evidence type="ECO:0000256" key="2">
    <source>
        <dbReference type="ARBA" id="ARBA00023157"/>
    </source>
</evidence>
<keyword evidence="3" id="KW-0732">Signal</keyword>
<accession>A0ABR0VGL6</accession>
<dbReference type="PANTHER" id="PTHR31614">
    <property type="entry name" value="PROTEIN DOWNSTREAM OF FLC-RELATED"/>
    <property type="match status" value="1"/>
</dbReference>
<feature type="chain" id="PRO_5045031360" evidence="3">
    <location>
        <begin position="27"/>
        <end position="168"/>
    </location>
</feature>
<evidence type="ECO:0000313" key="4">
    <source>
        <dbReference type="EMBL" id="KAK6133515.1"/>
    </source>
</evidence>
<dbReference type="Proteomes" id="UP001318860">
    <property type="component" value="Unassembled WGS sequence"/>
</dbReference>
<comment type="similarity">
    <text evidence="1">Belongs to the Ole e I family.</text>
</comment>
<protein>
    <submittedName>
        <fullName evidence="4">Uncharacterized protein</fullName>
    </submittedName>
</protein>
<comment type="caution">
    <text evidence="4">The sequence shown here is derived from an EMBL/GenBank/DDBJ whole genome shotgun (WGS) entry which is preliminary data.</text>
</comment>
<gene>
    <name evidence="5" type="ORF">DH2020_009021</name>
    <name evidence="4" type="ORF">DH2020_032729</name>
</gene>
<dbReference type="PANTHER" id="PTHR31614:SF24">
    <property type="entry name" value="OLEE1-LIKE PROTEIN"/>
    <property type="match status" value="1"/>
</dbReference>
<evidence type="ECO:0000313" key="6">
    <source>
        <dbReference type="Proteomes" id="UP001318860"/>
    </source>
</evidence>
<dbReference type="InterPro" id="IPR006041">
    <property type="entry name" value="Pollen_Ole_e1_allergen"/>
</dbReference>
<dbReference type="EMBL" id="JABTTQ020000005">
    <property type="protein sequence ID" value="KAK6154773.1"/>
    <property type="molecule type" value="Genomic_DNA"/>
</dbReference>
<feature type="signal peptide" evidence="3">
    <location>
        <begin position="1"/>
        <end position="26"/>
    </location>
</feature>
<keyword evidence="6" id="KW-1185">Reference proteome</keyword>
<keyword evidence="2" id="KW-1015">Disulfide bond</keyword>
<reference evidence="4 6" key="1">
    <citation type="journal article" date="2021" name="Comput. Struct. Biotechnol. J.">
        <title>De novo genome assembly of the potent medicinal plant Rehmannia glutinosa using nanopore technology.</title>
        <authorList>
            <person name="Ma L."/>
            <person name="Dong C."/>
            <person name="Song C."/>
            <person name="Wang X."/>
            <person name="Zheng X."/>
            <person name="Niu Y."/>
            <person name="Chen S."/>
            <person name="Feng W."/>
        </authorList>
    </citation>
    <scope>NUCLEOTIDE SEQUENCE [LARGE SCALE GENOMIC DNA]</scope>
    <source>
        <strain evidence="4">DH-2019</strain>
    </source>
</reference>
<evidence type="ECO:0000256" key="3">
    <source>
        <dbReference type="SAM" id="SignalP"/>
    </source>
</evidence>
<evidence type="ECO:0000256" key="1">
    <source>
        <dbReference type="ARBA" id="ARBA00010049"/>
    </source>
</evidence>
<organism evidence="4 6">
    <name type="scientific">Rehmannia glutinosa</name>
    <name type="common">Chinese foxglove</name>
    <dbReference type="NCBI Taxonomy" id="99300"/>
    <lineage>
        <taxon>Eukaryota</taxon>
        <taxon>Viridiplantae</taxon>
        <taxon>Streptophyta</taxon>
        <taxon>Embryophyta</taxon>
        <taxon>Tracheophyta</taxon>
        <taxon>Spermatophyta</taxon>
        <taxon>Magnoliopsida</taxon>
        <taxon>eudicotyledons</taxon>
        <taxon>Gunneridae</taxon>
        <taxon>Pentapetalae</taxon>
        <taxon>asterids</taxon>
        <taxon>lamiids</taxon>
        <taxon>Lamiales</taxon>
        <taxon>Orobanchaceae</taxon>
        <taxon>Rehmannieae</taxon>
        <taxon>Rehmannia</taxon>
    </lineage>
</organism>
<dbReference type="EMBL" id="JABTTQ020001212">
    <property type="protein sequence ID" value="KAK6133515.1"/>
    <property type="molecule type" value="Genomic_DNA"/>
</dbReference>
<reference evidence="4" key="2">
    <citation type="submission" date="2024-01" db="EMBL/GenBank/DDBJ databases">
        <authorList>
            <person name="Ma L."/>
        </authorList>
    </citation>
    <scope>NUCLEOTIDE SEQUENCE</scope>
    <source>
        <strain evidence="4">DH-2019</strain>
        <tissue evidence="4">Leaves</tissue>
    </source>
</reference>
<evidence type="ECO:0000313" key="5">
    <source>
        <dbReference type="EMBL" id="KAK6154773.1"/>
    </source>
</evidence>
<proteinExistence type="inferred from homology"/>
<dbReference type="Pfam" id="PF01190">
    <property type="entry name" value="Pollen_Ole_e_1"/>
    <property type="match status" value="1"/>
</dbReference>